<comment type="caution">
    <text evidence="10">The sequence shown here is derived from an EMBL/GenBank/DDBJ whole genome shotgun (WGS) entry which is preliminary data.</text>
</comment>
<evidence type="ECO:0000256" key="6">
    <source>
        <dbReference type="ARBA" id="ARBA00022692"/>
    </source>
</evidence>
<keyword evidence="8 9" id="KW-0472">Membrane</keyword>
<evidence type="ECO:0000256" key="3">
    <source>
        <dbReference type="ARBA" id="ARBA00022448"/>
    </source>
</evidence>
<evidence type="ECO:0000313" key="10">
    <source>
        <dbReference type="EMBL" id="OAM20024.1"/>
    </source>
</evidence>
<name>A0A1A9RJS5_EIKCO</name>
<dbReference type="PANTHER" id="PTHR33529:SF7">
    <property type="entry name" value="LIPOPOLYSACCHARIDE EXPORT SYSTEM PERMEASE PROTEIN LPTF"/>
    <property type="match status" value="1"/>
</dbReference>
<protein>
    <recommendedName>
        <fullName evidence="2">Lipopolysaccharide export system permease protein LptF</fullName>
    </recommendedName>
</protein>
<keyword evidence="6 9" id="KW-0812">Transmembrane</keyword>
<comment type="subcellular location">
    <subcellularLocation>
        <location evidence="1">Cell inner membrane</location>
        <topology evidence="1">Multi-pass membrane protein</topology>
    </subcellularLocation>
</comment>
<proteinExistence type="predicted"/>
<evidence type="ECO:0000256" key="9">
    <source>
        <dbReference type="SAM" id="Phobius"/>
    </source>
</evidence>
<dbReference type="EMBL" id="LXSG01000026">
    <property type="protein sequence ID" value="OAM20024.1"/>
    <property type="molecule type" value="Genomic_DNA"/>
</dbReference>
<dbReference type="Proteomes" id="UP000077589">
    <property type="component" value="Unassembled WGS sequence"/>
</dbReference>
<accession>A0A1A9RJS5</accession>
<feature type="transmembrane region" description="Helical" evidence="9">
    <location>
        <begin position="297"/>
        <end position="314"/>
    </location>
</feature>
<dbReference type="STRING" id="539.A7P85_02195"/>
<keyword evidence="5" id="KW-0997">Cell inner membrane</keyword>
<organism evidence="10 11">
    <name type="scientific">Eikenella corrodens</name>
    <dbReference type="NCBI Taxonomy" id="539"/>
    <lineage>
        <taxon>Bacteria</taxon>
        <taxon>Pseudomonadati</taxon>
        <taxon>Pseudomonadota</taxon>
        <taxon>Betaproteobacteria</taxon>
        <taxon>Neisseriales</taxon>
        <taxon>Neisseriaceae</taxon>
        <taxon>Eikenella</taxon>
    </lineage>
</organism>
<dbReference type="OrthoDB" id="9778062at2"/>
<dbReference type="NCBIfam" id="TIGR04407">
    <property type="entry name" value="LptF_YjgP"/>
    <property type="match status" value="1"/>
</dbReference>
<evidence type="ECO:0000256" key="2">
    <source>
        <dbReference type="ARBA" id="ARBA00014213"/>
    </source>
</evidence>
<evidence type="ECO:0000256" key="8">
    <source>
        <dbReference type="ARBA" id="ARBA00023136"/>
    </source>
</evidence>
<keyword evidence="7 9" id="KW-1133">Transmembrane helix</keyword>
<keyword evidence="3" id="KW-0813">Transport</keyword>
<dbReference type="GO" id="GO:0015920">
    <property type="term" value="P:lipopolysaccharide transport"/>
    <property type="evidence" value="ECO:0007669"/>
    <property type="project" value="TreeGrafter"/>
</dbReference>
<dbReference type="InterPro" id="IPR030922">
    <property type="entry name" value="LptF"/>
</dbReference>
<evidence type="ECO:0000256" key="7">
    <source>
        <dbReference type="ARBA" id="ARBA00022989"/>
    </source>
</evidence>
<evidence type="ECO:0000256" key="1">
    <source>
        <dbReference type="ARBA" id="ARBA00004429"/>
    </source>
</evidence>
<dbReference type="RefSeq" id="WP_064087569.1">
    <property type="nucleotide sequence ID" value="NZ_LXSG01000026.1"/>
</dbReference>
<gene>
    <name evidence="10" type="ORF">A7P90_04385</name>
</gene>
<reference evidence="11" key="1">
    <citation type="submission" date="2016-05" db="EMBL/GenBank/DDBJ databases">
        <title>Draft genome of Corynebacterium afermentans subsp. afermentans LCDC 88199T.</title>
        <authorList>
            <person name="Bernier A.-M."/>
            <person name="Bernard K."/>
        </authorList>
    </citation>
    <scope>NUCLEOTIDE SEQUENCE [LARGE SCALE GENOMIC DNA]</scope>
    <source>
        <strain evidence="11">NML04-0072</strain>
    </source>
</reference>
<dbReference type="InterPro" id="IPR005495">
    <property type="entry name" value="LptG/LptF_permease"/>
</dbReference>
<evidence type="ECO:0000313" key="11">
    <source>
        <dbReference type="Proteomes" id="UP000077589"/>
    </source>
</evidence>
<keyword evidence="4" id="KW-1003">Cell membrane</keyword>
<sequence length="370" mass="41054">MVYQRKFIKEVSQTAMGVFVLLLATLVAVQAVKLLGGAAGGKVAADAVATLVAFWTVALMPIVLILTAYISALTVLSRYWRDSEMAVWLSSGLSLYGWIRPLMAFAVPFALLTALVSMLVMPWADARSREFAEVLKRRQDTSMVRPGVFQEFGGNTPRVYFVEKFDAGSGEAANLFIREQNPQGRDTLITAERGRFAEADNKRTLELFNGRRYSGTPGMADYDEVSFERLHLVVGTAPKLVQRDIHRRTVPTAKLWGNTNPDLRGELMWRITMPVSVLILALLALPLSYMDNRSGRSYSLLSTIGIFLLYQNGLTLVRDGISSGKIPLWPGLIVPHLLMLMLAVLLLRVRSQPSRPFWQALRLALGGKPA</sequence>
<dbReference type="AlphaFoldDB" id="A0A1A9RJS5"/>
<evidence type="ECO:0000256" key="4">
    <source>
        <dbReference type="ARBA" id="ARBA00022475"/>
    </source>
</evidence>
<dbReference type="GO" id="GO:0043190">
    <property type="term" value="C:ATP-binding cassette (ABC) transporter complex"/>
    <property type="evidence" value="ECO:0007669"/>
    <property type="project" value="InterPro"/>
</dbReference>
<dbReference type="PANTHER" id="PTHR33529">
    <property type="entry name" value="SLR0882 PROTEIN-RELATED"/>
    <property type="match status" value="1"/>
</dbReference>
<feature type="transmembrane region" description="Helical" evidence="9">
    <location>
        <begin position="47"/>
        <end position="76"/>
    </location>
</feature>
<dbReference type="Pfam" id="PF03739">
    <property type="entry name" value="LptF_LptG"/>
    <property type="match status" value="1"/>
</dbReference>
<feature type="transmembrane region" description="Helical" evidence="9">
    <location>
        <begin position="267"/>
        <end position="285"/>
    </location>
</feature>
<feature type="transmembrane region" description="Helical" evidence="9">
    <location>
        <begin position="326"/>
        <end position="347"/>
    </location>
</feature>
<evidence type="ECO:0000256" key="5">
    <source>
        <dbReference type="ARBA" id="ARBA00022519"/>
    </source>
</evidence>
<feature type="transmembrane region" description="Helical" evidence="9">
    <location>
        <begin position="97"/>
        <end position="121"/>
    </location>
</feature>
<dbReference type="GO" id="GO:0055085">
    <property type="term" value="P:transmembrane transport"/>
    <property type="evidence" value="ECO:0007669"/>
    <property type="project" value="InterPro"/>
</dbReference>